<evidence type="ECO:0000313" key="2">
    <source>
        <dbReference type="EMBL" id="PLB42155.1"/>
    </source>
</evidence>
<dbReference type="SUPFAM" id="SSF51735">
    <property type="entry name" value="NAD(P)-binding Rossmann-fold domains"/>
    <property type="match status" value="1"/>
</dbReference>
<dbReference type="PANTHER" id="PTHR48079">
    <property type="entry name" value="PROTEIN YEEZ"/>
    <property type="match status" value="1"/>
</dbReference>
<dbReference type="InterPro" id="IPR036291">
    <property type="entry name" value="NAD(P)-bd_dom_sf"/>
</dbReference>
<dbReference type="OrthoDB" id="2130169at2759"/>
<accession>A0A2I2FNG0</accession>
<dbReference type="AlphaFoldDB" id="A0A2I2FNG0"/>
<organism evidence="2 3">
    <name type="scientific">Aspergillus candidus</name>
    <dbReference type="NCBI Taxonomy" id="41067"/>
    <lineage>
        <taxon>Eukaryota</taxon>
        <taxon>Fungi</taxon>
        <taxon>Dikarya</taxon>
        <taxon>Ascomycota</taxon>
        <taxon>Pezizomycotina</taxon>
        <taxon>Eurotiomycetes</taxon>
        <taxon>Eurotiomycetidae</taxon>
        <taxon>Eurotiales</taxon>
        <taxon>Aspergillaceae</taxon>
        <taxon>Aspergillus</taxon>
        <taxon>Aspergillus subgen. Circumdati</taxon>
    </lineage>
</organism>
<proteinExistence type="predicted"/>
<dbReference type="Gene3D" id="3.40.50.720">
    <property type="entry name" value="NAD(P)-binding Rossmann-like Domain"/>
    <property type="match status" value="1"/>
</dbReference>
<protein>
    <submittedName>
        <fullName evidence="2">NAD(P)-binding protein</fullName>
    </submittedName>
</protein>
<dbReference type="Proteomes" id="UP000234585">
    <property type="component" value="Unassembled WGS sequence"/>
</dbReference>
<dbReference type="GO" id="GO:0004029">
    <property type="term" value="F:aldehyde dehydrogenase (NAD+) activity"/>
    <property type="evidence" value="ECO:0007669"/>
    <property type="project" value="TreeGrafter"/>
</dbReference>
<dbReference type="STRING" id="41067.A0A2I2FNG0"/>
<dbReference type="InterPro" id="IPR016040">
    <property type="entry name" value="NAD(P)-bd_dom"/>
</dbReference>
<dbReference type="PANTHER" id="PTHR48079:SF8">
    <property type="entry name" value="NAD(P)-BINDING DOMAIN-CONTAINING PROTEIN"/>
    <property type="match status" value="1"/>
</dbReference>
<keyword evidence="3" id="KW-1185">Reference proteome</keyword>
<dbReference type="InterPro" id="IPR051783">
    <property type="entry name" value="NAD(P)-dependent_oxidoreduct"/>
</dbReference>
<dbReference type="GO" id="GO:0005737">
    <property type="term" value="C:cytoplasm"/>
    <property type="evidence" value="ECO:0007669"/>
    <property type="project" value="TreeGrafter"/>
</dbReference>
<dbReference type="RefSeq" id="XP_024676167.1">
    <property type="nucleotide sequence ID" value="XM_024814730.1"/>
</dbReference>
<name>A0A2I2FNG0_ASPCN</name>
<reference evidence="2 3" key="1">
    <citation type="submission" date="2017-12" db="EMBL/GenBank/DDBJ databases">
        <authorList>
            <consortium name="DOE Joint Genome Institute"/>
            <person name="Haridas S."/>
            <person name="Kjaerbolling I."/>
            <person name="Vesth T.C."/>
            <person name="Frisvad J.C."/>
            <person name="Nybo J.L."/>
            <person name="Theobald S."/>
            <person name="Kuo A."/>
            <person name="Bowyer P."/>
            <person name="Matsuda Y."/>
            <person name="Mondo S."/>
            <person name="Lyhne E.K."/>
            <person name="Kogle M.E."/>
            <person name="Clum A."/>
            <person name="Lipzen A."/>
            <person name="Salamov A."/>
            <person name="Ngan C.Y."/>
            <person name="Daum C."/>
            <person name="Chiniquy J."/>
            <person name="Barry K."/>
            <person name="LaButti K."/>
            <person name="Simmons B.A."/>
            <person name="Magnuson J.K."/>
            <person name="Mortensen U.H."/>
            <person name="Larsen T.O."/>
            <person name="Grigoriev I.V."/>
            <person name="Baker S.E."/>
            <person name="Andersen M.R."/>
            <person name="Nordberg H.P."/>
            <person name="Cantor M.N."/>
            <person name="Hua S.X."/>
        </authorList>
    </citation>
    <scope>NUCLEOTIDE SEQUENCE [LARGE SCALE GENOMIC DNA]</scope>
    <source>
        <strain evidence="2 3">CBS 102.13</strain>
    </source>
</reference>
<evidence type="ECO:0000313" key="3">
    <source>
        <dbReference type="Proteomes" id="UP000234585"/>
    </source>
</evidence>
<sequence length="330" mass="35520">MTRIFLTGASGYIGGDILHLLKSTHPEYACSILVRDSTKAAAISKKYPDVRVVLGDLDSTALLEQEASQADVVVHAASSSHIKSVEAIARGNPAYWIQVSGASVLSISDIVNGKYGEGTDKTFSDLADADEVRGIIHQNSAKRAVDDFILNLTGPKTALIFPPIIYGQGRGPTKQRSVQIPELARVAAQTRTSVRVGRGEATWSNVHITDVSGLFLKLVERAAAFDGDGDLWNKNGLYFLGIDAMSFKEIAQIIADEAYELALTDSATVKEISHEEADVLSGHAGILWGTNAVQNSQRARLLLGWTPSGRSLQEEIPVTLRLEATRLGLL</sequence>
<feature type="domain" description="NAD(P)-binding" evidence="1">
    <location>
        <begin position="8"/>
        <end position="124"/>
    </location>
</feature>
<dbReference type="EMBL" id="KZ559118">
    <property type="protein sequence ID" value="PLB42155.1"/>
    <property type="molecule type" value="Genomic_DNA"/>
</dbReference>
<dbReference type="Pfam" id="PF13460">
    <property type="entry name" value="NAD_binding_10"/>
    <property type="match status" value="1"/>
</dbReference>
<gene>
    <name evidence="2" type="ORF">BDW47DRAFT_114876</name>
</gene>
<evidence type="ECO:0000259" key="1">
    <source>
        <dbReference type="Pfam" id="PF13460"/>
    </source>
</evidence>
<dbReference type="GeneID" id="36521890"/>